<evidence type="ECO:0000256" key="1">
    <source>
        <dbReference type="SAM" id="Phobius"/>
    </source>
</evidence>
<accession>A0A174DX02</accession>
<keyword evidence="1" id="KW-1133">Transmembrane helix</keyword>
<dbReference type="Proteomes" id="UP000261023">
    <property type="component" value="Unassembled WGS sequence"/>
</dbReference>
<evidence type="ECO:0000313" key="6">
    <source>
        <dbReference type="Proteomes" id="UP000261023"/>
    </source>
</evidence>
<keyword evidence="1" id="KW-0812">Transmembrane</keyword>
<name>A0A174DX02_9FIRM</name>
<evidence type="ECO:0000313" key="5">
    <source>
        <dbReference type="Proteomes" id="UP000095651"/>
    </source>
</evidence>
<dbReference type="EMBL" id="QSON01000001">
    <property type="protein sequence ID" value="RGJ08268.1"/>
    <property type="molecule type" value="Genomic_DNA"/>
</dbReference>
<feature type="transmembrane region" description="Helical" evidence="1">
    <location>
        <begin position="36"/>
        <end position="58"/>
    </location>
</feature>
<evidence type="ECO:0000313" key="2">
    <source>
        <dbReference type="EMBL" id="CUO29974.1"/>
    </source>
</evidence>
<dbReference type="AlphaFoldDB" id="A0A174DX02"/>
<evidence type="ECO:0000313" key="7">
    <source>
        <dbReference type="Proteomes" id="UP000263014"/>
    </source>
</evidence>
<dbReference type="OrthoDB" id="1927634at2"/>
<sequence length="71" mass="8076">MKWKRPLAMAGVIFILAMYVIAIVSAFSKSPSANNWLMAAIFSTVVIPVILYAFQLVYRLLNPEEKDRNNE</sequence>
<keyword evidence="1" id="KW-0472">Membrane</keyword>
<reference evidence="2 5" key="1">
    <citation type="submission" date="2015-09" db="EMBL/GenBank/DDBJ databases">
        <authorList>
            <consortium name="Pathogen Informatics"/>
        </authorList>
    </citation>
    <scope>NUCLEOTIDE SEQUENCE [LARGE SCALE GENOMIC DNA]</scope>
    <source>
        <strain evidence="2 5">2789STDY5608850</strain>
    </source>
</reference>
<reference evidence="6 7" key="2">
    <citation type="submission" date="2018-08" db="EMBL/GenBank/DDBJ databases">
        <title>A genome reference for cultivated species of the human gut microbiota.</title>
        <authorList>
            <person name="Zou Y."/>
            <person name="Xue W."/>
            <person name="Luo G."/>
        </authorList>
    </citation>
    <scope>NUCLEOTIDE SEQUENCE [LARGE SCALE GENOMIC DNA]</scope>
    <source>
        <strain evidence="3 6">AF19-13AC</strain>
        <strain evidence="4 7">TM09-12</strain>
    </source>
</reference>
<proteinExistence type="predicted"/>
<protein>
    <submittedName>
        <fullName evidence="2">Uncharacterized protein</fullName>
    </submittedName>
</protein>
<evidence type="ECO:0000313" key="3">
    <source>
        <dbReference type="EMBL" id="RGD68544.1"/>
    </source>
</evidence>
<dbReference type="EMBL" id="QTJW01000016">
    <property type="protein sequence ID" value="RGD68544.1"/>
    <property type="molecule type" value="Genomic_DNA"/>
</dbReference>
<dbReference type="Proteomes" id="UP000095651">
    <property type="component" value="Unassembled WGS sequence"/>
</dbReference>
<dbReference type="EMBL" id="CYZE01000005">
    <property type="protein sequence ID" value="CUO29974.1"/>
    <property type="molecule type" value="Genomic_DNA"/>
</dbReference>
<dbReference type="Proteomes" id="UP000263014">
    <property type="component" value="Unassembled WGS sequence"/>
</dbReference>
<organism evidence="2 5">
    <name type="scientific">Hungatella hathewayi</name>
    <dbReference type="NCBI Taxonomy" id="154046"/>
    <lineage>
        <taxon>Bacteria</taxon>
        <taxon>Bacillati</taxon>
        <taxon>Bacillota</taxon>
        <taxon>Clostridia</taxon>
        <taxon>Lachnospirales</taxon>
        <taxon>Lachnospiraceae</taxon>
        <taxon>Hungatella</taxon>
    </lineage>
</organism>
<evidence type="ECO:0000313" key="4">
    <source>
        <dbReference type="EMBL" id="RGJ08268.1"/>
    </source>
</evidence>
<gene>
    <name evidence="3" type="ORF">DWX31_22305</name>
    <name evidence="4" type="ORF">DXD79_02380</name>
    <name evidence="2" type="ORF">ERS852407_02396</name>
</gene>
<dbReference type="RefSeq" id="WP_002600296.1">
    <property type="nucleotide sequence ID" value="NZ_CABIXC010000005.1"/>
</dbReference>